<organism evidence="1">
    <name type="scientific">Lotus japonicus</name>
    <name type="common">Lotus corniculatus var. japonicus</name>
    <dbReference type="NCBI Taxonomy" id="34305"/>
    <lineage>
        <taxon>Eukaryota</taxon>
        <taxon>Viridiplantae</taxon>
        <taxon>Streptophyta</taxon>
        <taxon>Embryophyta</taxon>
        <taxon>Tracheophyta</taxon>
        <taxon>Spermatophyta</taxon>
        <taxon>Magnoliopsida</taxon>
        <taxon>eudicotyledons</taxon>
        <taxon>Gunneridae</taxon>
        <taxon>Pentapetalae</taxon>
        <taxon>rosids</taxon>
        <taxon>fabids</taxon>
        <taxon>Fabales</taxon>
        <taxon>Fabaceae</taxon>
        <taxon>Papilionoideae</taxon>
        <taxon>50 kb inversion clade</taxon>
        <taxon>NPAAA clade</taxon>
        <taxon>Hologalegina</taxon>
        <taxon>robinioid clade</taxon>
        <taxon>Loteae</taxon>
        <taxon>Lotus</taxon>
    </lineage>
</organism>
<protein>
    <submittedName>
        <fullName evidence="1">Uncharacterized protein</fullName>
    </submittedName>
</protein>
<dbReference type="EMBL" id="BT141611">
    <property type="protein sequence ID" value="AFK41405.1"/>
    <property type="molecule type" value="mRNA"/>
</dbReference>
<sequence>MHTLQKLHLGRSYCRRRIHYGNPYDYSFEYIWSTYISLQAWRASSCLYFCSPGLCSIDQAKS</sequence>
<accession>I3SMB3</accession>
<proteinExistence type="evidence at transcript level"/>
<evidence type="ECO:0000313" key="1">
    <source>
        <dbReference type="EMBL" id="AFK41405.1"/>
    </source>
</evidence>
<reference evidence="1" key="1">
    <citation type="submission" date="2012-05" db="EMBL/GenBank/DDBJ databases">
        <authorList>
            <person name="Krishnakumar V."/>
            <person name="Cheung F."/>
            <person name="Xiao Y."/>
            <person name="Chan A."/>
            <person name="Moskal W.A."/>
            <person name="Town C.D."/>
        </authorList>
    </citation>
    <scope>NUCLEOTIDE SEQUENCE</scope>
</reference>
<name>I3SMB3_LOTJA</name>
<dbReference type="AlphaFoldDB" id="I3SMB3"/>